<name>A0A139XCJ5_9CYAN</name>
<dbReference type="RefSeq" id="WP_017741687.1">
    <property type="nucleotide sequence ID" value="NZ_KQ976354.1"/>
</dbReference>
<dbReference type="STRING" id="128403.WA1_20445"/>
<dbReference type="EMBL" id="ANNX02000020">
    <property type="protein sequence ID" value="KYC42342.1"/>
    <property type="molecule type" value="Genomic_DNA"/>
</dbReference>
<proteinExistence type="predicted"/>
<comment type="caution">
    <text evidence="2">The sequence shown here is derived from an EMBL/GenBank/DDBJ whole genome shotgun (WGS) entry which is preliminary data.</text>
</comment>
<evidence type="ECO:0000256" key="1">
    <source>
        <dbReference type="SAM" id="MobiDB-lite"/>
    </source>
</evidence>
<gene>
    <name evidence="2" type="ORF">WA1_20445</name>
</gene>
<protein>
    <submittedName>
        <fullName evidence="2">Uncharacterized protein</fullName>
    </submittedName>
</protein>
<sequence>MSNRKKFKQPPKERGKNLGTPPDKTEIPPEQLPPIFSLRYLDGEYCLTKCDKDDQAAFALKIHRLSKLTWSQIQSQDRHKLGYERISRDSLKVPIPRFITEDVNLIAFRFSGMKPMVGYRDGCVFYIIWLDKNFTLYDHG</sequence>
<reference evidence="2 3" key="1">
    <citation type="journal article" date="2013" name="Genome Biol. Evol.">
        <title>Genomes of Stigonematalean cyanobacteria (subsection V) and the evolution of oxygenic photosynthesis from prokaryotes to plastids.</title>
        <authorList>
            <person name="Dagan T."/>
            <person name="Roettger M."/>
            <person name="Stucken K."/>
            <person name="Landan G."/>
            <person name="Koch R."/>
            <person name="Major P."/>
            <person name="Gould S.B."/>
            <person name="Goremykin V.V."/>
            <person name="Rippka R."/>
            <person name="Tandeau de Marsac N."/>
            <person name="Gugger M."/>
            <person name="Lockhart P.J."/>
            <person name="Allen J.F."/>
            <person name="Brune I."/>
            <person name="Maus I."/>
            <person name="Puhler A."/>
            <person name="Martin W.F."/>
        </authorList>
    </citation>
    <scope>NUCLEOTIDE SEQUENCE [LARGE SCALE GENOMIC DNA]</scope>
    <source>
        <strain evidence="2 3">PCC 7110</strain>
    </source>
</reference>
<feature type="region of interest" description="Disordered" evidence="1">
    <location>
        <begin position="1"/>
        <end position="31"/>
    </location>
</feature>
<dbReference type="OrthoDB" id="512716at2"/>
<accession>A0A139XCJ5</accession>
<evidence type="ECO:0000313" key="3">
    <source>
        <dbReference type="Proteomes" id="UP000076925"/>
    </source>
</evidence>
<dbReference type="Proteomes" id="UP000076925">
    <property type="component" value="Unassembled WGS sequence"/>
</dbReference>
<dbReference type="AlphaFoldDB" id="A0A139XCJ5"/>
<organism evidence="2 3">
    <name type="scientific">Scytonema hofmannii PCC 7110</name>
    <dbReference type="NCBI Taxonomy" id="128403"/>
    <lineage>
        <taxon>Bacteria</taxon>
        <taxon>Bacillati</taxon>
        <taxon>Cyanobacteriota</taxon>
        <taxon>Cyanophyceae</taxon>
        <taxon>Nostocales</taxon>
        <taxon>Scytonemataceae</taxon>
        <taxon>Scytonema</taxon>
    </lineage>
</organism>
<keyword evidence="3" id="KW-1185">Reference proteome</keyword>
<evidence type="ECO:0000313" key="2">
    <source>
        <dbReference type="EMBL" id="KYC42342.1"/>
    </source>
</evidence>